<proteinExistence type="predicted"/>
<evidence type="ECO:0000313" key="4">
    <source>
        <dbReference type="Proteomes" id="UP001189429"/>
    </source>
</evidence>
<protein>
    <recommendedName>
        <fullName evidence="2">EH domain-containing protein</fullName>
    </recommendedName>
</protein>
<dbReference type="InterPro" id="IPR000261">
    <property type="entry name" value="EH_dom"/>
</dbReference>
<organism evidence="3 4">
    <name type="scientific">Prorocentrum cordatum</name>
    <dbReference type="NCBI Taxonomy" id="2364126"/>
    <lineage>
        <taxon>Eukaryota</taxon>
        <taxon>Sar</taxon>
        <taxon>Alveolata</taxon>
        <taxon>Dinophyceae</taxon>
        <taxon>Prorocentrales</taxon>
        <taxon>Prorocentraceae</taxon>
        <taxon>Prorocentrum</taxon>
    </lineage>
</organism>
<dbReference type="EMBL" id="CAUYUJ010014858">
    <property type="protein sequence ID" value="CAK0846925.1"/>
    <property type="molecule type" value="Genomic_DNA"/>
</dbReference>
<gene>
    <name evidence="3" type="ORF">PCOR1329_LOCUS40295</name>
</gene>
<reference evidence="3" key="1">
    <citation type="submission" date="2023-10" db="EMBL/GenBank/DDBJ databases">
        <authorList>
            <person name="Chen Y."/>
            <person name="Shah S."/>
            <person name="Dougan E. K."/>
            <person name="Thang M."/>
            <person name="Chan C."/>
        </authorList>
    </citation>
    <scope>NUCLEOTIDE SEQUENCE [LARGE SCALE GENOMIC DNA]</scope>
</reference>
<feature type="domain" description="EH" evidence="2">
    <location>
        <begin position="95"/>
        <end position="139"/>
    </location>
</feature>
<feature type="compositionally biased region" description="Low complexity" evidence="1">
    <location>
        <begin position="165"/>
        <end position="180"/>
    </location>
</feature>
<keyword evidence="4" id="KW-1185">Reference proteome</keyword>
<evidence type="ECO:0000256" key="1">
    <source>
        <dbReference type="SAM" id="MobiDB-lite"/>
    </source>
</evidence>
<sequence length="180" mass="19331">QMMQAQMQMMQAQMQVPGTIAGGMPQGLQAQMPGMAPGGYPQPVAGMTGGMAMPAGQVPAAAPVAAPPAALGAEEGGKDWGPDFQLVVEALSDIEKEYYGFLWSNAEVAQGVLQGKAAFDFLSRSKVPREILKRIWSLCDWHKLHYLRFQDGGRARAAPRRSRSRSAVAPRAPAGRRALR</sequence>
<accession>A0ABN9TMW0</accession>
<feature type="region of interest" description="Disordered" evidence="1">
    <location>
        <begin position="157"/>
        <end position="180"/>
    </location>
</feature>
<evidence type="ECO:0000313" key="3">
    <source>
        <dbReference type="EMBL" id="CAK0846925.1"/>
    </source>
</evidence>
<comment type="caution">
    <text evidence="3">The sequence shown here is derived from an EMBL/GenBank/DDBJ whole genome shotgun (WGS) entry which is preliminary data.</text>
</comment>
<evidence type="ECO:0000259" key="2">
    <source>
        <dbReference type="PROSITE" id="PS50031"/>
    </source>
</evidence>
<dbReference type="Gene3D" id="1.10.238.10">
    <property type="entry name" value="EF-hand"/>
    <property type="match status" value="1"/>
</dbReference>
<feature type="non-terminal residue" evidence="3">
    <location>
        <position position="180"/>
    </location>
</feature>
<name>A0ABN9TMW0_9DINO</name>
<dbReference type="Pfam" id="PF12763">
    <property type="entry name" value="EH"/>
    <property type="match status" value="1"/>
</dbReference>
<feature type="non-terminal residue" evidence="3">
    <location>
        <position position="1"/>
    </location>
</feature>
<dbReference type="Proteomes" id="UP001189429">
    <property type="component" value="Unassembled WGS sequence"/>
</dbReference>
<dbReference type="PROSITE" id="PS50031">
    <property type="entry name" value="EH"/>
    <property type="match status" value="1"/>
</dbReference>